<reference evidence="1" key="1">
    <citation type="submission" date="2020-07" db="EMBL/GenBank/DDBJ databases">
        <title>Ethylene signaling mediates host invasion by parasitic plants.</title>
        <authorList>
            <person name="Yoshida S."/>
        </authorList>
    </citation>
    <scope>NUCLEOTIDE SEQUENCE</scope>
    <source>
        <strain evidence="1">Okayama</strain>
    </source>
</reference>
<keyword evidence="2" id="KW-1185">Reference proteome</keyword>
<sequence>MVQFQTRWATCQNCLTCGYKIITLVDQYPESLECFLIWKNWIFPQTNSMVPFPRRWATCQTRYTCE</sequence>
<name>A0A830D202_9LAMI</name>
<dbReference type="Proteomes" id="UP000653305">
    <property type="component" value="Unassembled WGS sequence"/>
</dbReference>
<gene>
    <name evidence="1" type="ORF">PHJA_002671100</name>
</gene>
<keyword evidence="1" id="KW-0418">Kinase</keyword>
<dbReference type="AlphaFoldDB" id="A0A830D202"/>
<evidence type="ECO:0000313" key="1">
    <source>
        <dbReference type="EMBL" id="GFQ05270.1"/>
    </source>
</evidence>
<dbReference type="GO" id="GO:0016301">
    <property type="term" value="F:kinase activity"/>
    <property type="evidence" value="ECO:0007669"/>
    <property type="project" value="UniProtKB-KW"/>
</dbReference>
<comment type="caution">
    <text evidence="1">The sequence shown here is derived from an EMBL/GenBank/DDBJ whole genome shotgun (WGS) entry which is preliminary data.</text>
</comment>
<proteinExistence type="predicted"/>
<evidence type="ECO:0000313" key="2">
    <source>
        <dbReference type="Proteomes" id="UP000653305"/>
    </source>
</evidence>
<keyword evidence="1" id="KW-0808">Transferase</keyword>
<dbReference type="EMBL" id="BMAC01001038">
    <property type="protein sequence ID" value="GFQ05270.1"/>
    <property type="molecule type" value="Genomic_DNA"/>
</dbReference>
<organism evidence="1 2">
    <name type="scientific">Phtheirospermum japonicum</name>
    <dbReference type="NCBI Taxonomy" id="374723"/>
    <lineage>
        <taxon>Eukaryota</taxon>
        <taxon>Viridiplantae</taxon>
        <taxon>Streptophyta</taxon>
        <taxon>Embryophyta</taxon>
        <taxon>Tracheophyta</taxon>
        <taxon>Spermatophyta</taxon>
        <taxon>Magnoliopsida</taxon>
        <taxon>eudicotyledons</taxon>
        <taxon>Gunneridae</taxon>
        <taxon>Pentapetalae</taxon>
        <taxon>asterids</taxon>
        <taxon>lamiids</taxon>
        <taxon>Lamiales</taxon>
        <taxon>Orobanchaceae</taxon>
        <taxon>Orobanchaceae incertae sedis</taxon>
        <taxon>Phtheirospermum</taxon>
    </lineage>
</organism>
<accession>A0A830D202</accession>
<keyword evidence="1" id="KW-0675">Receptor</keyword>
<protein>
    <submittedName>
        <fullName evidence="1">Receptor-like protein kinase 2</fullName>
    </submittedName>
</protein>